<dbReference type="AlphaFoldDB" id="A0A8E2JYI5"/>
<dbReference type="InterPro" id="IPR036291">
    <property type="entry name" value="NAD(P)-bd_dom_sf"/>
</dbReference>
<dbReference type="GO" id="GO:0016020">
    <property type="term" value="C:membrane"/>
    <property type="evidence" value="ECO:0007669"/>
    <property type="project" value="UniProtKB-SubCell"/>
</dbReference>
<evidence type="ECO:0000256" key="7">
    <source>
        <dbReference type="ARBA" id="ARBA00023098"/>
    </source>
</evidence>
<dbReference type="GO" id="GO:0052650">
    <property type="term" value="F:all-trans-retinol dehydrogenase (NADP+) activity"/>
    <property type="evidence" value="ECO:0007669"/>
    <property type="project" value="UniProtKB-ARBA"/>
</dbReference>
<evidence type="ECO:0000256" key="5">
    <source>
        <dbReference type="ARBA" id="ARBA00022989"/>
    </source>
</evidence>
<evidence type="ECO:0000256" key="4">
    <source>
        <dbReference type="ARBA" id="ARBA00022857"/>
    </source>
</evidence>
<evidence type="ECO:0000256" key="8">
    <source>
        <dbReference type="ARBA" id="ARBA00023136"/>
    </source>
</evidence>
<dbReference type="Pfam" id="PF00106">
    <property type="entry name" value="adh_short"/>
    <property type="match status" value="1"/>
</dbReference>
<keyword evidence="14" id="KW-1185">Reference proteome</keyword>
<keyword evidence="8" id="KW-0472">Membrane</keyword>
<evidence type="ECO:0000256" key="12">
    <source>
        <dbReference type="RuleBase" id="RU000363"/>
    </source>
</evidence>
<evidence type="ECO:0000256" key="1">
    <source>
        <dbReference type="ARBA" id="ARBA00004141"/>
    </source>
</evidence>
<accession>A0A8E2JYI5</accession>
<name>A0A8E2JYI5_9PEZI</name>
<keyword evidence="3" id="KW-0812">Transmembrane</keyword>
<dbReference type="FunFam" id="3.40.50.720:FF:000131">
    <property type="entry name" value="Short-chain dehydrogenase/reductase 3"/>
    <property type="match status" value="1"/>
</dbReference>
<dbReference type="EMBL" id="KV748575">
    <property type="protein sequence ID" value="OCL14444.1"/>
    <property type="molecule type" value="Genomic_DNA"/>
</dbReference>
<comment type="subcellular location">
    <subcellularLocation>
        <location evidence="1">Membrane</location>
        <topology evidence="1">Multi-pass membrane protein</topology>
    </subcellularLocation>
</comment>
<comment type="function">
    <text evidence="9">Catalyzes the reduction of all-trans-retinal to all-trans-retinol in the presence of NADPH.</text>
</comment>
<evidence type="ECO:0000256" key="11">
    <source>
        <dbReference type="ARBA" id="ARBA00082544"/>
    </source>
</evidence>
<organism evidence="13 14">
    <name type="scientific">Glonium stellatum</name>
    <dbReference type="NCBI Taxonomy" id="574774"/>
    <lineage>
        <taxon>Eukaryota</taxon>
        <taxon>Fungi</taxon>
        <taxon>Dikarya</taxon>
        <taxon>Ascomycota</taxon>
        <taxon>Pezizomycotina</taxon>
        <taxon>Dothideomycetes</taxon>
        <taxon>Pleosporomycetidae</taxon>
        <taxon>Gloniales</taxon>
        <taxon>Gloniaceae</taxon>
        <taxon>Glonium</taxon>
    </lineage>
</organism>
<dbReference type="CDD" id="cd05339">
    <property type="entry name" value="17beta-HSDXI-like_SDR_c"/>
    <property type="match status" value="1"/>
</dbReference>
<dbReference type="PRINTS" id="PR00081">
    <property type="entry name" value="GDHRDH"/>
</dbReference>
<keyword evidence="4" id="KW-0521">NADP</keyword>
<evidence type="ECO:0000256" key="2">
    <source>
        <dbReference type="ARBA" id="ARBA00006484"/>
    </source>
</evidence>
<keyword evidence="6" id="KW-0560">Oxidoreductase</keyword>
<comment type="similarity">
    <text evidence="2 12">Belongs to the short-chain dehydrogenases/reductases (SDR) family.</text>
</comment>
<sequence length="346" mass="38167">MAQLLKGTLFSPYFTGPLLFLLTAAPLSLRDPLLLRLPVNYSTPLATSLKWLFALGLVGKVNRWLSNWANRKWLWRDDKSAWDWRTEVAVVTGGSGGIGAFVVKGLASKGVKVAVVDIQPLSDDLRTSANVYYYHCDITSRDEVKKTGEAIRSALGSPSILVNNAGIGNGHKILDATPERLRAIFDVNLISHWYTVQEFLPDMLARKKGHIMSTASMASFLGVAGMVDYCATKVGLLAFHEGLVQEIKYRYNCPEIKTTIVHPGWTRTRLIDRVANDLKKAGAPILEPKMVGDIMVKQILDVKSGQIILGPSFASMLRGIPTWLQERVRDKSSGFAKVRATTGTVR</sequence>
<keyword evidence="7" id="KW-0443">Lipid metabolism</keyword>
<dbReference type="Gene3D" id="3.40.50.720">
    <property type="entry name" value="NAD(P)-binding Rossmann-like Domain"/>
    <property type="match status" value="1"/>
</dbReference>
<dbReference type="OrthoDB" id="10253736at2759"/>
<evidence type="ECO:0000256" key="9">
    <source>
        <dbReference type="ARBA" id="ARBA00059620"/>
    </source>
</evidence>
<evidence type="ECO:0000256" key="10">
    <source>
        <dbReference type="ARBA" id="ARBA00068717"/>
    </source>
</evidence>
<dbReference type="SUPFAM" id="SSF51735">
    <property type="entry name" value="NAD(P)-binding Rossmann-fold domains"/>
    <property type="match status" value="1"/>
</dbReference>
<proteinExistence type="inferred from homology"/>
<dbReference type="PANTHER" id="PTHR24322">
    <property type="entry name" value="PKSB"/>
    <property type="match status" value="1"/>
</dbReference>
<evidence type="ECO:0000256" key="6">
    <source>
        <dbReference type="ARBA" id="ARBA00023002"/>
    </source>
</evidence>
<keyword evidence="5" id="KW-1133">Transmembrane helix</keyword>
<dbReference type="InterPro" id="IPR002347">
    <property type="entry name" value="SDR_fam"/>
</dbReference>
<gene>
    <name evidence="13" type="ORF">AOQ84DRAFT_384716</name>
</gene>
<protein>
    <recommendedName>
        <fullName evidence="10">Short-chain dehydrogenase/reductase 3</fullName>
    </recommendedName>
    <alternativeName>
        <fullName evidence="11">Retinal short-chain dehydrogenase/reductase 1</fullName>
    </alternativeName>
</protein>
<reference evidence="13 14" key="1">
    <citation type="journal article" date="2016" name="Nat. Commun.">
        <title>Ectomycorrhizal ecology is imprinted in the genome of the dominant symbiotic fungus Cenococcum geophilum.</title>
        <authorList>
            <consortium name="DOE Joint Genome Institute"/>
            <person name="Peter M."/>
            <person name="Kohler A."/>
            <person name="Ohm R.A."/>
            <person name="Kuo A."/>
            <person name="Krutzmann J."/>
            <person name="Morin E."/>
            <person name="Arend M."/>
            <person name="Barry K.W."/>
            <person name="Binder M."/>
            <person name="Choi C."/>
            <person name="Clum A."/>
            <person name="Copeland A."/>
            <person name="Grisel N."/>
            <person name="Haridas S."/>
            <person name="Kipfer T."/>
            <person name="LaButti K."/>
            <person name="Lindquist E."/>
            <person name="Lipzen A."/>
            <person name="Maire R."/>
            <person name="Meier B."/>
            <person name="Mihaltcheva S."/>
            <person name="Molinier V."/>
            <person name="Murat C."/>
            <person name="Poggeler S."/>
            <person name="Quandt C.A."/>
            <person name="Sperisen C."/>
            <person name="Tritt A."/>
            <person name="Tisserant E."/>
            <person name="Crous P.W."/>
            <person name="Henrissat B."/>
            <person name="Nehls U."/>
            <person name="Egli S."/>
            <person name="Spatafora J.W."/>
            <person name="Grigoriev I.V."/>
            <person name="Martin F.M."/>
        </authorList>
    </citation>
    <scope>NUCLEOTIDE SEQUENCE [LARGE SCALE GENOMIC DNA]</scope>
    <source>
        <strain evidence="13 14">CBS 207.34</strain>
    </source>
</reference>
<dbReference type="PRINTS" id="PR00080">
    <property type="entry name" value="SDRFAMILY"/>
</dbReference>
<evidence type="ECO:0000313" key="13">
    <source>
        <dbReference type="EMBL" id="OCL14444.1"/>
    </source>
</evidence>
<evidence type="ECO:0000313" key="14">
    <source>
        <dbReference type="Proteomes" id="UP000250140"/>
    </source>
</evidence>
<dbReference type="Proteomes" id="UP000250140">
    <property type="component" value="Unassembled WGS sequence"/>
</dbReference>
<dbReference type="PANTHER" id="PTHR24322:SF736">
    <property type="entry name" value="RETINOL DEHYDROGENASE 10"/>
    <property type="match status" value="1"/>
</dbReference>
<evidence type="ECO:0000256" key="3">
    <source>
        <dbReference type="ARBA" id="ARBA00022692"/>
    </source>
</evidence>